<protein>
    <submittedName>
        <fullName evidence="1">Uncharacterized protein</fullName>
    </submittedName>
</protein>
<dbReference type="KEGG" id="barh:WN72_31280"/>
<accession>A0AAE7NU13</accession>
<evidence type="ECO:0000313" key="2">
    <source>
        <dbReference type="Proteomes" id="UP000594015"/>
    </source>
</evidence>
<organism evidence="1 2">
    <name type="scientific">Bradyrhizobium arachidis</name>
    <dbReference type="NCBI Taxonomy" id="858423"/>
    <lineage>
        <taxon>Bacteria</taxon>
        <taxon>Pseudomonadati</taxon>
        <taxon>Pseudomonadota</taxon>
        <taxon>Alphaproteobacteria</taxon>
        <taxon>Hyphomicrobiales</taxon>
        <taxon>Nitrobacteraceae</taxon>
        <taxon>Bradyrhizobium</taxon>
    </lineage>
</organism>
<proteinExistence type="predicted"/>
<evidence type="ECO:0000313" key="1">
    <source>
        <dbReference type="EMBL" id="QOZ70280.1"/>
    </source>
</evidence>
<dbReference type="RefSeq" id="WP_143130549.1">
    <property type="nucleotide sequence ID" value="NZ_CP030050.1"/>
</dbReference>
<gene>
    <name evidence="1" type="ORF">WN72_31280</name>
</gene>
<dbReference type="AlphaFoldDB" id="A0AAE7NU13"/>
<reference evidence="1 2" key="1">
    <citation type="submission" date="2018-06" db="EMBL/GenBank/DDBJ databases">
        <title>Comparative genomics of Bradyrhizobium nodulating Arachidis hypogaea.</title>
        <authorList>
            <person name="Li Y."/>
        </authorList>
    </citation>
    <scope>NUCLEOTIDE SEQUENCE [LARGE SCALE GENOMIC DNA]</scope>
    <source>
        <strain evidence="1 2">CCBAU 051107</strain>
    </source>
</reference>
<sequence>MSENRNAYFREYQARRRIERQASKKVALAAIDTMLERASVAGPEVFRGVLEAAHTARKALEAA</sequence>
<dbReference type="EMBL" id="CP030050">
    <property type="protein sequence ID" value="QOZ70280.1"/>
    <property type="molecule type" value="Genomic_DNA"/>
</dbReference>
<name>A0AAE7NU13_9BRAD</name>
<dbReference type="Proteomes" id="UP000594015">
    <property type="component" value="Chromosome"/>
</dbReference>